<dbReference type="Proteomes" id="UP000683925">
    <property type="component" value="Unassembled WGS sequence"/>
</dbReference>
<keyword evidence="2" id="KW-1185">Reference proteome</keyword>
<evidence type="ECO:0000313" key="2">
    <source>
        <dbReference type="Proteomes" id="UP000683925"/>
    </source>
</evidence>
<accession>A0A8S1YEU6</accession>
<dbReference type="AlphaFoldDB" id="A0A8S1YEU6"/>
<dbReference type="EMBL" id="CAJJDP010000157">
    <property type="protein sequence ID" value="CAD8211873.1"/>
    <property type="molecule type" value="Genomic_DNA"/>
</dbReference>
<sequence length="63" mass="7492">MVIFYNNCSQKYKAEIILMPYNQNRCENKGNIIRYLNYFLFHLQEAKHLLCASAAKKFLCLTI</sequence>
<protein>
    <submittedName>
        <fullName evidence="1">Uncharacterized protein</fullName>
    </submittedName>
</protein>
<evidence type="ECO:0000313" key="1">
    <source>
        <dbReference type="EMBL" id="CAD8211873.1"/>
    </source>
</evidence>
<proteinExistence type="predicted"/>
<name>A0A8S1YEU6_PAROT</name>
<reference evidence="1" key="1">
    <citation type="submission" date="2021-01" db="EMBL/GenBank/DDBJ databases">
        <authorList>
            <consortium name="Genoscope - CEA"/>
            <person name="William W."/>
        </authorList>
    </citation>
    <scope>NUCLEOTIDE SEQUENCE</scope>
</reference>
<organism evidence="1 2">
    <name type="scientific">Paramecium octaurelia</name>
    <dbReference type="NCBI Taxonomy" id="43137"/>
    <lineage>
        <taxon>Eukaryota</taxon>
        <taxon>Sar</taxon>
        <taxon>Alveolata</taxon>
        <taxon>Ciliophora</taxon>
        <taxon>Intramacronucleata</taxon>
        <taxon>Oligohymenophorea</taxon>
        <taxon>Peniculida</taxon>
        <taxon>Parameciidae</taxon>
        <taxon>Paramecium</taxon>
    </lineage>
</organism>
<comment type="caution">
    <text evidence="1">The sequence shown here is derived from an EMBL/GenBank/DDBJ whole genome shotgun (WGS) entry which is preliminary data.</text>
</comment>
<gene>
    <name evidence="1" type="ORF">POCTA_138.1.T1550148</name>
</gene>